<evidence type="ECO:0000259" key="4">
    <source>
        <dbReference type="PROSITE" id="PS50949"/>
    </source>
</evidence>
<dbReference type="PANTHER" id="PTHR44846">
    <property type="entry name" value="MANNOSYL-D-GLYCERATE TRANSPORT/METABOLISM SYSTEM REPRESSOR MNGR-RELATED"/>
    <property type="match status" value="1"/>
</dbReference>
<sequence length="267" mass="29136">MSQHAVDADRTQADASADAPGAVLALSETSDSRLPLYQRLRDAIVARIVAGDWGPGTAIPAESEIARVNGVALGTVRKALDTLVAEGVLDRVQGRGTFVRRPSLDRSLFRFFRAEGADGARAMPEGRVLARKVAPCPAEPARALGLAPKSLALRIDRLRLIDGTPVFAEEIWLPRARFAPLEDLVLTGFGDLLYPLYERLCGEVVASAEETLTIDLATEKDARVLEIPAGAPVVVVDRVALGFDRHPIEWRRSRGPADRFRYRIEIR</sequence>
<dbReference type="EMBL" id="AP009384">
    <property type="protein sequence ID" value="BAF87106.1"/>
    <property type="molecule type" value="Genomic_DNA"/>
</dbReference>
<dbReference type="KEGG" id="azc:AZC_1108"/>
<proteinExistence type="predicted"/>
<keyword evidence="3" id="KW-0804">Transcription</keyword>
<evidence type="ECO:0000256" key="3">
    <source>
        <dbReference type="ARBA" id="ARBA00023163"/>
    </source>
</evidence>
<accession>A8HR28</accession>
<dbReference type="Pfam" id="PF07702">
    <property type="entry name" value="UTRA"/>
    <property type="match status" value="1"/>
</dbReference>
<dbReference type="SMART" id="SM00866">
    <property type="entry name" value="UTRA"/>
    <property type="match status" value="1"/>
</dbReference>
<dbReference type="InterPro" id="IPR050679">
    <property type="entry name" value="Bact_HTH_transcr_reg"/>
</dbReference>
<dbReference type="Gene3D" id="1.10.10.10">
    <property type="entry name" value="Winged helix-like DNA-binding domain superfamily/Winged helix DNA-binding domain"/>
    <property type="match status" value="1"/>
</dbReference>
<reference evidence="5 6" key="4">
    <citation type="journal article" date="2009" name="Appl. Environ. Microbiol.">
        <title>Comparative genome-wide transcriptional profiling of Azorhizobium caulinodans ORS571 grown under free-living and symbiotic conditions.</title>
        <authorList>
            <person name="Tsukada S."/>
            <person name="Aono T."/>
            <person name="Akiba N."/>
            <person name="Lee KB."/>
            <person name="Liu CT."/>
            <person name="Toyazaki H."/>
            <person name="Oyaizu H."/>
        </authorList>
    </citation>
    <scope>NUCLEOTIDE SEQUENCE [LARGE SCALE GENOMIC DNA]</scope>
    <source>
        <strain evidence="6">ATCC 43989 / DSM 5975 / JCM 20966 / LMG 6465 / NBRC 14845 / NCIMB 13405 / ORS 571</strain>
    </source>
</reference>
<evidence type="ECO:0000256" key="1">
    <source>
        <dbReference type="ARBA" id="ARBA00023015"/>
    </source>
</evidence>
<name>A8HR28_AZOC5</name>
<dbReference type="PANTHER" id="PTHR44846:SF1">
    <property type="entry name" value="MANNOSYL-D-GLYCERATE TRANSPORT_METABOLISM SYSTEM REPRESSOR MNGR-RELATED"/>
    <property type="match status" value="1"/>
</dbReference>
<organism evidence="5 6">
    <name type="scientific">Azorhizobium caulinodans (strain ATCC 43989 / DSM 5975 / JCM 20966 / LMG 6465 / NBRC 14845 / NCIMB 13405 / ORS 571)</name>
    <dbReference type="NCBI Taxonomy" id="438753"/>
    <lineage>
        <taxon>Bacteria</taxon>
        <taxon>Pseudomonadati</taxon>
        <taxon>Pseudomonadota</taxon>
        <taxon>Alphaproteobacteria</taxon>
        <taxon>Hyphomicrobiales</taxon>
        <taxon>Xanthobacteraceae</taxon>
        <taxon>Azorhizobium</taxon>
    </lineage>
</organism>
<keyword evidence="6" id="KW-1185">Reference proteome</keyword>
<dbReference type="eggNOG" id="COG2188">
    <property type="taxonomic scope" value="Bacteria"/>
</dbReference>
<keyword evidence="2" id="KW-0238">DNA-binding</keyword>
<reference evidence="5 6" key="3">
    <citation type="journal article" date="2008" name="BMC Genomics">
        <title>The genome of the versatile nitrogen fixer Azorhizobium caulinodans ORS571.</title>
        <authorList>
            <person name="Lee KB."/>
            <person name="Backer P.D."/>
            <person name="Aono T."/>
            <person name="Liu CT."/>
            <person name="Suzuki S."/>
            <person name="Suzuki T."/>
            <person name="Kaneko T."/>
            <person name="Yamada M."/>
            <person name="Tabata S."/>
            <person name="Kupfer D.M."/>
            <person name="Najar F.Z."/>
            <person name="Wiley G.B."/>
            <person name="Roe B."/>
            <person name="Binnewies T.T."/>
            <person name="Ussery D.W."/>
            <person name="D'Haeze W."/>
            <person name="Herder J.D."/>
            <person name="Gevers D."/>
            <person name="Vereecke D."/>
            <person name="Holsters M."/>
            <person name="Oyaizu H."/>
        </authorList>
    </citation>
    <scope>NUCLEOTIDE SEQUENCE [LARGE SCALE GENOMIC DNA]</scope>
    <source>
        <strain evidence="6">ATCC 43989 / DSM 5975 / JCM 20966 / LMG 6465 / NBRC 14845 / NCIMB 13405 / ORS 571</strain>
    </source>
</reference>
<dbReference type="InterPro" id="IPR036390">
    <property type="entry name" value="WH_DNA-bd_sf"/>
</dbReference>
<dbReference type="Pfam" id="PF00392">
    <property type="entry name" value="GntR"/>
    <property type="match status" value="1"/>
</dbReference>
<evidence type="ECO:0000256" key="2">
    <source>
        <dbReference type="ARBA" id="ARBA00023125"/>
    </source>
</evidence>
<feature type="domain" description="HTH gntR-type" evidence="4">
    <location>
        <begin position="34"/>
        <end position="102"/>
    </location>
</feature>
<dbReference type="HOGENOM" id="CLU_063236_3_0_5"/>
<protein>
    <submittedName>
        <fullName evidence="5">Transcriptional regulator</fullName>
    </submittedName>
</protein>
<dbReference type="InterPro" id="IPR028978">
    <property type="entry name" value="Chorismate_lyase_/UTRA_dom_sf"/>
</dbReference>
<evidence type="ECO:0000313" key="5">
    <source>
        <dbReference type="EMBL" id="BAF87106.1"/>
    </source>
</evidence>
<dbReference type="InterPro" id="IPR011663">
    <property type="entry name" value="UTRA"/>
</dbReference>
<dbReference type="Proteomes" id="UP000000270">
    <property type="component" value="Chromosome"/>
</dbReference>
<dbReference type="GO" id="GO:0045892">
    <property type="term" value="P:negative regulation of DNA-templated transcription"/>
    <property type="evidence" value="ECO:0007669"/>
    <property type="project" value="TreeGrafter"/>
</dbReference>
<reference evidence="6" key="2">
    <citation type="submission" date="2007-04" db="EMBL/GenBank/DDBJ databases">
        <title>Complete genome sequence of the nitrogen-fixing bacterium Azorhizobium caulinodans ORS571.</title>
        <authorList>
            <person name="Lee K.B."/>
            <person name="Backer P.D."/>
            <person name="Aono T."/>
            <person name="Liu C.T."/>
            <person name="Suzuki S."/>
            <person name="Suzuki T."/>
            <person name="Kaneko T."/>
            <person name="Yamada M."/>
            <person name="Tabata S."/>
            <person name="Kupfer D.M."/>
            <person name="Najar F.Z."/>
            <person name="Wiley G.B."/>
            <person name="Roe B."/>
            <person name="Binnewies T."/>
            <person name="Ussery D."/>
            <person name="Vereecke D."/>
            <person name="Gevers D."/>
            <person name="Holsters M."/>
            <person name="Oyaizu H."/>
        </authorList>
    </citation>
    <scope>NUCLEOTIDE SEQUENCE [LARGE SCALE GENOMIC DNA]</scope>
    <source>
        <strain evidence="6">ATCC 43989 / DSM 5975 / JCM 20966 / LMG 6465 / NBRC 14845 / NCIMB 13405 / ORS 571</strain>
    </source>
</reference>
<evidence type="ECO:0000313" key="6">
    <source>
        <dbReference type="Proteomes" id="UP000000270"/>
    </source>
</evidence>
<dbReference type="InterPro" id="IPR036388">
    <property type="entry name" value="WH-like_DNA-bd_sf"/>
</dbReference>
<dbReference type="STRING" id="438753.AZC_1108"/>
<dbReference type="Gene3D" id="3.40.1410.10">
    <property type="entry name" value="Chorismate lyase-like"/>
    <property type="match status" value="1"/>
</dbReference>
<dbReference type="PROSITE" id="PS50949">
    <property type="entry name" value="HTH_GNTR"/>
    <property type="match status" value="1"/>
</dbReference>
<reference evidence="5 6" key="5">
    <citation type="journal article" date="2010" name="Appl. Environ. Microbiol.">
        <title>phrR-like gene praR of Azorhizobium caulinodans ORS571 is essential for symbiosis with Sesbania rostrata and is involved in expression of reb genes.</title>
        <authorList>
            <person name="Akiba N."/>
            <person name="Aono T."/>
            <person name="Toyazaki H."/>
            <person name="Sato S."/>
            <person name="Oyaizu H."/>
        </authorList>
    </citation>
    <scope>NUCLEOTIDE SEQUENCE [LARGE SCALE GENOMIC DNA]</scope>
    <source>
        <strain evidence="6">ATCC 43989 / DSM 5975 / JCM 20966 / LMG 6465 / NBRC 14845 / NCIMB 13405 / ORS 571</strain>
    </source>
</reference>
<dbReference type="SUPFAM" id="SSF46785">
    <property type="entry name" value="Winged helix' DNA-binding domain"/>
    <property type="match status" value="1"/>
</dbReference>
<dbReference type="RefSeq" id="WP_012169639.1">
    <property type="nucleotide sequence ID" value="NC_009937.1"/>
</dbReference>
<dbReference type="CDD" id="cd07377">
    <property type="entry name" value="WHTH_GntR"/>
    <property type="match status" value="1"/>
</dbReference>
<reference evidence="5 6" key="1">
    <citation type="journal article" date="2007" name="Appl. Environ. Microbiol.">
        <title>Rhizobial factors required for stem nodule maturation and maintenance in Sesbania rostrata-Azorhizobium caulinodans ORS571 symbiosis.</title>
        <authorList>
            <person name="Suzuki S."/>
            <person name="Aono T."/>
            <person name="Lee KB."/>
            <person name="Suzuki T."/>
            <person name="Liu CT."/>
            <person name="Miwa H."/>
            <person name="Wakao S."/>
            <person name="Iki T."/>
            <person name="Oyaizu H."/>
        </authorList>
    </citation>
    <scope>NUCLEOTIDE SEQUENCE [LARGE SCALE GENOMIC DNA]</scope>
    <source>
        <strain evidence="6">ATCC 43989 / DSM 5975 / JCM 20966 / LMG 6465 / NBRC 14845 / NCIMB 13405 / ORS 571</strain>
    </source>
</reference>
<dbReference type="SUPFAM" id="SSF64288">
    <property type="entry name" value="Chorismate lyase-like"/>
    <property type="match status" value="1"/>
</dbReference>
<dbReference type="GO" id="GO:0003677">
    <property type="term" value="F:DNA binding"/>
    <property type="evidence" value="ECO:0007669"/>
    <property type="project" value="UniProtKB-KW"/>
</dbReference>
<dbReference type="SMART" id="SM00345">
    <property type="entry name" value="HTH_GNTR"/>
    <property type="match status" value="1"/>
</dbReference>
<dbReference type="InterPro" id="IPR000524">
    <property type="entry name" value="Tscrpt_reg_HTH_GntR"/>
</dbReference>
<dbReference type="AlphaFoldDB" id="A8HR28"/>
<dbReference type="GO" id="GO:0003700">
    <property type="term" value="F:DNA-binding transcription factor activity"/>
    <property type="evidence" value="ECO:0007669"/>
    <property type="project" value="InterPro"/>
</dbReference>
<reference evidence="5 6" key="6">
    <citation type="journal article" date="2011" name="Appl. Environ. Microbiol.">
        <title>Involvement of the azorhizobial chromosome partition gene (parA) in the onset of bacteroid differentiation during Sesbania rostrata stem nodule development.</title>
        <authorList>
            <person name="Liu CT."/>
            <person name="Lee KB."/>
            <person name="Wang YS."/>
            <person name="Peng MH."/>
            <person name="Lee KT."/>
            <person name="Suzuki S."/>
            <person name="Suzuki T."/>
            <person name="Oyaizu H."/>
        </authorList>
    </citation>
    <scope>NUCLEOTIDE SEQUENCE [LARGE SCALE GENOMIC DNA]</scope>
    <source>
        <strain evidence="6">ATCC 43989 / DSM 5975 / JCM 20966 / LMG 6465 / NBRC 14845 / NCIMB 13405 / ORS 571</strain>
    </source>
</reference>
<gene>
    <name evidence="5" type="primary">gntR</name>
    <name evidence="5" type="ordered locus">AZC_1108</name>
</gene>
<keyword evidence="1" id="KW-0805">Transcription regulation</keyword>